<sequence length="109" mass="12481">MSSDIRGVEFCCATMVSMVPGTVHELSEHDRLILDFEKTASTAAGRHELCQRIELPAERYAIVLEGIVDTDAAYGYAPDVVERVRRLRAERFAFERRQGRWKKHSNFPL</sequence>
<accession>A0ABQ1MUZ1</accession>
<evidence type="ECO:0000313" key="1">
    <source>
        <dbReference type="EMBL" id="GGC47083.1"/>
    </source>
</evidence>
<proteinExistence type="predicted"/>
<reference evidence="2" key="1">
    <citation type="journal article" date="2019" name="Int. J. Syst. Evol. Microbiol.">
        <title>The Global Catalogue of Microorganisms (GCM) 10K type strain sequencing project: providing services to taxonomists for standard genome sequencing and annotation.</title>
        <authorList>
            <consortium name="The Broad Institute Genomics Platform"/>
            <consortium name="The Broad Institute Genome Sequencing Center for Infectious Disease"/>
            <person name="Wu L."/>
            <person name="Ma J."/>
        </authorList>
    </citation>
    <scope>NUCLEOTIDE SEQUENCE [LARGE SCALE GENOMIC DNA]</scope>
    <source>
        <strain evidence="2">CGMCC 1.15472</strain>
    </source>
</reference>
<comment type="caution">
    <text evidence="1">The sequence shown here is derived from an EMBL/GenBank/DDBJ whole genome shotgun (WGS) entry which is preliminary data.</text>
</comment>
<dbReference type="Proteomes" id="UP000632322">
    <property type="component" value="Unassembled WGS sequence"/>
</dbReference>
<name>A0ABQ1MUZ1_9MICO</name>
<gene>
    <name evidence="1" type="ORF">GCM10010974_31690</name>
</gene>
<protein>
    <recommendedName>
        <fullName evidence="3">DUF3263 domain-containing protein</fullName>
    </recommendedName>
</protein>
<dbReference type="Pfam" id="PF11662">
    <property type="entry name" value="DUF3263"/>
    <property type="match status" value="1"/>
</dbReference>
<organism evidence="1 2">
    <name type="scientific">Brevibacterium sediminis</name>
    <dbReference type="NCBI Taxonomy" id="1857024"/>
    <lineage>
        <taxon>Bacteria</taxon>
        <taxon>Bacillati</taxon>
        <taxon>Actinomycetota</taxon>
        <taxon>Actinomycetes</taxon>
        <taxon>Micrococcales</taxon>
        <taxon>Brevibacteriaceae</taxon>
        <taxon>Brevibacterium</taxon>
    </lineage>
</organism>
<dbReference type="InterPro" id="IPR021678">
    <property type="entry name" value="DUF3263"/>
</dbReference>
<dbReference type="EMBL" id="BMJG01000015">
    <property type="protein sequence ID" value="GGC47083.1"/>
    <property type="molecule type" value="Genomic_DNA"/>
</dbReference>
<evidence type="ECO:0008006" key="3">
    <source>
        <dbReference type="Google" id="ProtNLM"/>
    </source>
</evidence>
<evidence type="ECO:0000313" key="2">
    <source>
        <dbReference type="Proteomes" id="UP000632322"/>
    </source>
</evidence>
<keyword evidence="2" id="KW-1185">Reference proteome</keyword>